<dbReference type="Proteomes" id="UP000604046">
    <property type="component" value="Unassembled WGS sequence"/>
</dbReference>
<name>A0A812MQE8_9DINO</name>
<keyword evidence="1" id="KW-1133">Transmembrane helix</keyword>
<evidence type="ECO:0000313" key="3">
    <source>
        <dbReference type="Proteomes" id="UP000604046"/>
    </source>
</evidence>
<reference evidence="2" key="1">
    <citation type="submission" date="2021-02" db="EMBL/GenBank/DDBJ databases">
        <authorList>
            <person name="Dougan E. K."/>
            <person name="Rhodes N."/>
            <person name="Thang M."/>
            <person name="Chan C."/>
        </authorList>
    </citation>
    <scope>NUCLEOTIDE SEQUENCE</scope>
</reference>
<feature type="transmembrane region" description="Helical" evidence="1">
    <location>
        <begin position="296"/>
        <end position="315"/>
    </location>
</feature>
<sequence length="388" mass="42809">MGWPASVGLWHGYNIAMLLLGLLDIYSDTAFAGIMSFGGTDMCSAGRTASLWKYWWQHSALGFLPIAAPALDTLILASWALMLLQQLLPLATMVRKERVSYEQGADGKATSALACDPLFNDDVFFELSEAACFQSIVEISTDHAICQMERLVLEGRHWKNSGETASILVRRIMGYGRPLCNRLMKRFLLSYVLEMLSALSSLFVNCIQLNLQAYTLAINQYQAKHLAVLPRFSLVVGMLMAARKAGEIVGFLWNLLPRVEDIAEEAELQENPSKEQRGKFESGLALFHRARVCSMLALLLIGFSLFTACFTLLGLQLCPEGVITLKGCLEVPAGLLPSESEARLLGCQVLGIWTLHGRRQENAACGSRSGAGPKRSSLRRCRGCHQRC</sequence>
<protein>
    <submittedName>
        <fullName evidence="2">Uncharacterized protein</fullName>
    </submittedName>
</protein>
<comment type="caution">
    <text evidence="2">The sequence shown here is derived from an EMBL/GenBank/DDBJ whole genome shotgun (WGS) entry which is preliminary data.</text>
</comment>
<gene>
    <name evidence="2" type="ORF">SNAT2548_LOCUS14390</name>
</gene>
<dbReference type="AlphaFoldDB" id="A0A812MQE8"/>
<evidence type="ECO:0000256" key="1">
    <source>
        <dbReference type="SAM" id="Phobius"/>
    </source>
</evidence>
<keyword evidence="1" id="KW-0472">Membrane</keyword>
<proteinExistence type="predicted"/>
<evidence type="ECO:0000313" key="2">
    <source>
        <dbReference type="EMBL" id="CAE7271222.1"/>
    </source>
</evidence>
<keyword evidence="3" id="KW-1185">Reference proteome</keyword>
<accession>A0A812MQE8</accession>
<dbReference type="EMBL" id="CAJNDS010001668">
    <property type="protein sequence ID" value="CAE7271222.1"/>
    <property type="molecule type" value="Genomic_DNA"/>
</dbReference>
<feature type="transmembrane region" description="Helical" evidence="1">
    <location>
        <begin position="187"/>
        <end position="211"/>
    </location>
</feature>
<feature type="transmembrane region" description="Helical" evidence="1">
    <location>
        <begin position="60"/>
        <end position="84"/>
    </location>
</feature>
<organism evidence="2 3">
    <name type="scientific">Symbiodinium natans</name>
    <dbReference type="NCBI Taxonomy" id="878477"/>
    <lineage>
        <taxon>Eukaryota</taxon>
        <taxon>Sar</taxon>
        <taxon>Alveolata</taxon>
        <taxon>Dinophyceae</taxon>
        <taxon>Suessiales</taxon>
        <taxon>Symbiodiniaceae</taxon>
        <taxon>Symbiodinium</taxon>
    </lineage>
</organism>
<keyword evidence="1" id="KW-0812">Transmembrane</keyword>